<dbReference type="EMBL" id="JBIACK010000006">
    <property type="protein sequence ID" value="MFE8701724.1"/>
    <property type="molecule type" value="Genomic_DNA"/>
</dbReference>
<evidence type="ECO:0000256" key="1">
    <source>
        <dbReference type="SAM" id="Phobius"/>
    </source>
</evidence>
<reference evidence="2 3" key="1">
    <citation type="submission" date="2024-08" db="EMBL/GenBank/DDBJ databases">
        <title>Two novel Cytobacillus novel species.</title>
        <authorList>
            <person name="Liu G."/>
        </authorList>
    </citation>
    <scope>NUCLEOTIDE SEQUENCE [LARGE SCALE GENOMIC DNA]</scope>
    <source>
        <strain evidence="2 3">FJAT-54145</strain>
    </source>
</reference>
<organism evidence="2 3">
    <name type="scientific">Cytobacillus spartinae</name>
    <dbReference type="NCBI Taxonomy" id="3299023"/>
    <lineage>
        <taxon>Bacteria</taxon>
        <taxon>Bacillati</taxon>
        <taxon>Bacillota</taxon>
        <taxon>Bacilli</taxon>
        <taxon>Bacillales</taxon>
        <taxon>Bacillaceae</taxon>
        <taxon>Cytobacillus</taxon>
    </lineage>
</organism>
<name>A0ABW6KD98_9BACI</name>
<dbReference type="RefSeq" id="WP_389361693.1">
    <property type="nucleotide sequence ID" value="NZ_JBIACK010000006.1"/>
</dbReference>
<keyword evidence="1" id="KW-1133">Transmembrane helix</keyword>
<keyword evidence="1" id="KW-0472">Membrane</keyword>
<feature type="transmembrane region" description="Helical" evidence="1">
    <location>
        <begin position="119"/>
        <end position="142"/>
    </location>
</feature>
<gene>
    <name evidence="2" type="ORF">ACFYKX_14055</name>
</gene>
<sequence length="372" mass="42948">MFKKHIEKYLGTFFAFILLGGASIQFWNFSFIDMPFHVGIINKDRTATILFGITAGVLSLVGLLSIFISLSFQHRLEKTRELYWDMVNLPFEGINTENTIKRMTQHIRQFRKIRGGTDLFTHIVTKVSLFTILFVCLIWSVYVGLVVELGLEGFLIIISTILAIIILLYFFNILRQISHIDRISDLPKLSNMLDAHKEEDLLATQFLPMSTHLAFIGYFPELEGQAYQTSPTNMLKGNYYSEGQTLTLFIEIPVNHINVRIIRLVKQGRRKELYNGGIHLTRTIINFEESQFNGFVKEWEQHGKGLAVHLPVKPDWLSKEDKGYEIALMFSAFDLPSYIVELEYKKTKEDSLMLVKRSIIPVNEEGELEEKI</sequence>
<feature type="transmembrane region" description="Helical" evidence="1">
    <location>
        <begin position="49"/>
        <end position="72"/>
    </location>
</feature>
<evidence type="ECO:0000313" key="2">
    <source>
        <dbReference type="EMBL" id="MFE8701724.1"/>
    </source>
</evidence>
<keyword evidence="1" id="KW-0812">Transmembrane</keyword>
<comment type="caution">
    <text evidence="2">The sequence shown here is derived from an EMBL/GenBank/DDBJ whole genome shotgun (WGS) entry which is preliminary data.</text>
</comment>
<evidence type="ECO:0000313" key="3">
    <source>
        <dbReference type="Proteomes" id="UP001601059"/>
    </source>
</evidence>
<proteinExistence type="predicted"/>
<feature type="transmembrane region" description="Helical" evidence="1">
    <location>
        <begin position="154"/>
        <end position="174"/>
    </location>
</feature>
<feature type="transmembrane region" description="Helical" evidence="1">
    <location>
        <begin position="9"/>
        <end position="29"/>
    </location>
</feature>
<keyword evidence="3" id="KW-1185">Reference proteome</keyword>
<dbReference type="Proteomes" id="UP001601059">
    <property type="component" value="Unassembled WGS sequence"/>
</dbReference>
<accession>A0ABW6KD98</accession>
<protein>
    <submittedName>
        <fullName evidence="2">Uncharacterized protein</fullName>
    </submittedName>
</protein>